<evidence type="ECO:0008006" key="3">
    <source>
        <dbReference type="Google" id="ProtNLM"/>
    </source>
</evidence>
<name>A0ABP8CIH1_9ACTN</name>
<dbReference type="Proteomes" id="UP001501710">
    <property type="component" value="Unassembled WGS sequence"/>
</dbReference>
<protein>
    <recommendedName>
        <fullName evidence="3">Type I-E CRISPR-associated protein Cse1/CasA</fullName>
    </recommendedName>
</protein>
<evidence type="ECO:0000313" key="1">
    <source>
        <dbReference type="EMBL" id="GAA4239763.1"/>
    </source>
</evidence>
<organism evidence="1 2">
    <name type="scientific">Actinomadura meridiana</name>
    <dbReference type="NCBI Taxonomy" id="559626"/>
    <lineage>
        <taxon>Bacteria</taxon>
        <taxon>Bacillati</taxon>
        <taxon>Actinomycetota</taxon>
        <taxon>Actinomycetes</taxon>
        <taxon>Streptosporangiales</taxon>
        <taxon>Thermomonosporaceae</taxon>
        <taxon>Actinomadura</taxon>
    </lineage>
</organism>
<evidence type="ECO:0000313" key="2">
    <source>
        <dbReference type="Proteomes" id="UP001501710"/>
    </source>
</evidence>
<sequence>MVSTGSDLATDELIPVYPSDGVGLRELMDRAHELLDIDIPVPPAAAGFRRILTVLAARITGLDVQDGGADEWFDRRDDVLERGAFDPGAVAAYFDRYRARFDLFHPERPWLQDPRLTAECDSRSGINKLTLERPAGNNQVWLDHHHDGEASPLDLTTAMFHLVAQLFYGPSGRCTARTVNGKKYANTTAGPLRRVISFHPLGRNLFESLVIGIPFLGRTNGDDRAPWEHDELPKDPLGVPPEPVGVGGVLTGLFRHALLLEPDPDRKKVVDAYFTWGWRQPHPEVNDPYLVYQANKEGEFYARRADSARDLWRDLDALLLNDVGVRGGGSRRPAVFGYAAECLPFDIRDGLRVRAYGFHQDGQTRDQQWFTSTTPAVLGTLFGDHETAGALSRARDAAERAEWHLQRALRNAWVAINDPSNGDGRPVRRESDIGQGPWPSAAAGRYWPRAEAVFWRRLRHRDFDDAARGFVNTATAVFDEVTEPAGHRPRAKRSIERARGFIYRALNESTPRDES</sequence>
<dbReference type="RefSeq" id="WP_344903908.1">
    <property type="nucleotide sequence ID" value="NZ_BAABAS010000021.1"/>
</dbReference>
<dbReference type="EMBL" id="BAABAS010000021">
    <property type="protein sequence ID" value="GAA4239763.1"/>
    <property type="molecule type" value="Genomic_DNA"/>
</dbReference>
<comment type="caution">
    <text evidence="1">The sequence shown here is derived from an EMBL/GenBank/DDBJ whole genome shotgun (WGS) entry which is preliminary data.</text>
</comment>
<dbReference type="Pfam" id="PF09481">
    <property type="entry name" value="CRISPR_Cse1"/>
    <property type="match status" value="1"/>
</dbReference>
<proteinExistence type="predicted"/>
<dbReference type="NCBIfam" id="TIGR02547">
    <property type="entry name" value="casA_cse1"/>
    <property type="match status" value="1"/>
</dbReference>
<reference evidence="2" key="1">
    <citation type="journal article" date="2019" name="Int. J. Syst. Evol. Microbiol.">
        <title>The Global Catalogue of Microorganisms (GCM) 10K type strain sequencing project: providing services to taxonomists for standard genome sequencing and annotation.</title>
        <authorList>
            <consortium name="The Broad Institute Genomics Platform"/>
            <consortium name="The Broad Institute Genome Sequencing Center for Infectious Disease"/>
            <person name="Wu L."/>
            <person name="Ma J."/>
        </authorList>
    </citation>
    <scope>NUCLEOTIDE SEQUENCE [LARGE SCALE GENOMIC DNA]</scope>
    <source>
        <strain evidence="2">JCM 17440</strain>
    </source>
</reference>
<keyword evidence="2" id="KW-1185">Reference proteome</keyword>
<accession>A0ABP8CIH1</accession>
<dbReference type="InterPro" id="IPR013381">
    <property type="entry name" value="CRISPR-assoc_prot_Cse1"/>
</dbReference>
<gene>
    <name evidence="1" type="ORF">GCM10022254_61390</name>
</gene>